<dbReference type="Proteomes" id="UP000002066">
    <property type="component" value="Chromosome"/>
</dbReference>
<keyword evidence="1" id="KW-0472">Membrane</keyword>
<reference evidence="2 3" key="1">
    <citation type="submission" date="2011-01" db="EMBL/GenBank/DDBJ databases">
        <title>Complete sequence of chromosome of Streptomyces flavogriseus ATCC 33331.</title>
        <authorList>
            <consortium name="US DOE Joint Genome Institute"/>
            <person name="Lucas S."/>
            <person name="Copeland A."/>
            <person name="Lapidus A."/>
            <person name="Cheng J.-F."/>
            <person name="Goodwin L."/>
            <person name="Pitluck S."/>
            <person name="Davenport K."/>
            <person name="Detter J.C."/>
            <person name="Han C."/>
            <person name="Tapia R."/>
            <person name="Land M."/>
            <person name="Hauser L."/>
            <person name="Kyrpides N."/>
            <person name="Ivanova N."/>
            <person name="Ovchinnikova G."/>
            <person name="Pagani I."/>
            <person name="Brumm P."/>
            <person name="Mead D."/>
            <person name="Woyke T."/>
        </authorList>
    </citation>
    <scope>NUCLEOTIDE SEQUENCE [LARGE SCALE GENOMIC DNA]</scope>
    <source>
        <strain evidence="3">ATCC 33331 / IAF-45CD</strain>
    </source>
</reference>
<gene>
    <name evidence="2" type="ordered locus">Sfla_5957</name>
</gene>
<evidence type="ECO:0000313" key="3">
    <source>
        <dbReference type="Proteomes" id="UP000002066"/>
    </source>
</evidence>
<dbReference type="AlphaFoldDB" id="A0A8D3WRM2"/>
<dbReference type="KEGG" id="sfa:Sfla_5957"/>
<feature type="transmembrane region" description="Helical" evidence="1">
    <location>
        <begin position="38"/>
        <end position="59"/>
    </location>
</feature>
<keyword evidence="1" id="KW-1133">Transmembrane helix</keyword>
<protein>
    <submittedName>
        <fullName evidence="2">Uncharacterized protein</fullName>
    </submittedName>
</protein>
<proteinExistence type="predicted"/>
<accession>A0A8D3WRM2</accession>
<evidence type="ECO:0000313" key="2">
    <source>
        <dbReference type="EMBL" id="ADW07343.1"/>
    </source>
</evidence>
<evidence type="ECO:0000256" key="1">
    <source>
        <dbReference type="SAM" id="Phobius"/>
    </source>
</evidence>
<feature type="transmembrane region" description="Helical" evidence="1">
    <location>
        <begin position="79"/>
        <end position="97"/>
    </location>
</feature>
<organism evidence="2 3">
    <name type="scientific">Streptomyces pratensis (strain ATCC 33331 / IAF-45CD)</name>
    <dbReference type="NCBI Taxonomy" id="591167"/>
    <lineage>
        <taxon>Bacteria</taxon>
        <taxon>Bacillati</taxon>
        <taxon>Actinomycetota</taxon>
        <taxon>Actinomycetes</taxon>
        <taxon>Kitasatosporales</taxon>
        <taxon>Streptomycetaceae</taxon>
        <taxon>Streptomyces</taxon>
    </lineage>
</organism>
<name>A0A8D3WRM2_STRFA</name>
<feature type="transmembrane region" description="Helical" evidence="1">
    <location>
        <begin position="12"/>
        <end position="32"/>
    </location>
</feature>
<feature type="transmembrane region" description="Helical" evidence="1">
    <location>
        <begin position="117"/>
        <end position="137"/>
    </location>
</feature>
<sequence length="155" mass="17261">MRVLRRWYGEGPLHLLLMVSSFALAGYAGVRLLDGDTLLILVWFVGAALVHDLVLVPLYSAADRALRVPFSRSPGLVNFVRVPLLLSGLLLLMWFPLITRHAERYEPASGMSPDRFLGNWLLITAALFAVSASWLVVRTVRARRRATKGRPSASH</sequence>
<dbReference type="EMBL" id="CP002475">
    <property type="protein sequence ID" value="ADW07343.1"/>
    <property type="molecule type" value="Genomic_DNA"/>
</dbReference>
<keyword evidence="1" id="KW-0812">Transmembrane</keyword>